<evidence type="ECO:0000256" key="1">
    <source>
        <dbReference type="SAM" id="MobiDB-lite"/>
    </source>
</evidence>
<evidence type="ECO:0000313" key="3">
    <source>
        <dbReference type="Proteomes" id="UP000673691"/>
    </source>
</evidence>
<accession>A0A8H8DL85</accession>
<proteinExistence type="predicted"/>
<protein>
    <submittedName>
        <fullName evidence="2">Uncharacterized protein</fullName>
    </submittedName>
</protein>
<feature type="region of interest" description="Disordered" evidence="1">
    <location>
        <begin position="99"/>
        <end position="121"/>
    </location>
</feature>
<name>A0A8H8DL85_9FUNG</name>
<evidence type="ECO:0000313" key="2">
    <source>
        <dbReference type="EMBL" id="KAG5462669.1"/>
    </source>
</evidence>
<organism evidence="2 3">
    <name type="scientific">Olpidium bornovanus</name>
    <dbReference type="NCBI Taxonomy" id="278681"/>
    <lineage>
        <taxon>Eukaryota</taxon>
        <taxon>Fungi</taxon>
        <taxon>Fungi incertae sedis</taxon>
        <taxon>Olpidiomycota</taxon>
        <taxon>Olpidiomycotina</taxon>
        <taxon>Olpidiomycetes</taxon>
        <taxon>Olpidiales</taxon>
        <taxon>Olpidiaceae</taxon>
        <taxon>Olpidium</taxon>
    </lineage>
</organism>
<dbReference type="AlphaFoldDB" id="A0A8H8DL85"/>
<feature type="region of interest" description="Disordered" evidence="1">
    <location>
        <begin position="27"/>
        <end position="51"/>
    </location>
</feature>
<dbReference type="EMBL" id="JAEFCI010001800">
    <property type="protein sequence ID" value="KAG5462669.1"/>
    <property type="molecule type" value="Genomic_DNA"/>
</dbReference>
<keyword evidence="3" id="KW-1185">Reference proteome</keyword>
<sequence>FWVNAAAASSSSGPEIGLVRIGGSFTAGSSRADEAGAEGSQGDPPNSPAHAAAFPFLPLPAKKAKSAMEKNTVLYGASFFYNPRLAQLPLSLIMSPNRGPNPVHQRRKTAPHARDTGNRLTYDGQEGAGVAAAPENDIRGFLNGGDIIGKSPLWNTLRAKGQHQALRSDAPHAASHPLEGYESPVKCFLFFPLPAVAGMADGQQPSGAVQKEKFQKTEL</sequence>
<feature type="non-terminal residue" evidence="2">
    <location>
        <position position="1"/>
    </location>
</feature>
<gene>
    <name evidence="2" type="ORF">BJ554DRAFT_4142</name>
</gene>
<comment type="caution">
    <text evidence="2">The sequence shown here is derived from an EMBL/GenBank/DDBJ whole genome shotgun (WGS) entry which is preliminary data.</text>
</comment>
<dbReference type="Proteomes" id="UP000673691">
    <property type="component" value="Unassembled WGS sequence"/>
</dbReference>
<reference evidence="2 3" key="1">
    <citation type="journal article" name="Sci. Rep.">
        <title>Genome-scale phylogenetic analyses confirm Olpidium as the closest living zoosporic fungus to the non-flagellated, terrestrial fungi.</title>
        <authorList>
            <person name="Chang Y."/>
            <person name="Rochon D."/>
            <person name="Sekimoto S."/>
            <person name="Wang Y."/>
            <person name="Chovatia M."/>
            <person name="Sandor L."/>
            <person name="Salamov A."/>
            <person name="Grigoriev I.V."/>
            <person name="Stajich J.E."/>
            <person name="Spatafora J.W."/>
        </authorList>
    </citation>
    <scope>NUCLEOTIDE SEQUENCE [LARGE SCALE GENOMIC DNA]</scope>
    <source>
        <strain evidence="2">S191</strain>
    </source>
</reference>